<keyword evidence="11" id="KW-0325">Glycoprotein</keyword>
<dbReference type="EC" id="1.1.99.29" evidence="5"/>
<feature type="region of interest" description="Disordered" evidence="19">
    <location>
        <begin position="656"/>
        <end position="676"/>
    </location>
</feature>
<dbReference type="InterPro" id="IPR000172">
    <property type="entry name" value="GMC_OxRdtase_N"/>
</dbReference>
<dbReference type="PANTHER" id="PTHR11552:SF201">
    <property type="entry name" value="GLUCOSE-METHANOL-CHOLINE OXIDOREDUCTASE N-TERMINAL DOMAIN-CONTAINING PROTEIN"/>
    <property type="match status" value="1"/>
</dbReference>
<comment type="catalytic activity">
    <reaction evidence="16">
        <text>a pyranoside + acceptor = a pyranosid-3-ulose + reduced acceptor.</text>
        <dbReference type="EC" id="1.1.99.29"/>
    </reaction>
</comment>
<sequence>MRLSFIVALFALNHACSGMETPTIVNKKSSSLNPPKTVESPSMKDATVMDRTSTPLNPPPLKPGERIRGGAFRRKATDSRSANTPQPNEAQESQKVYDYIVVGGGTAGLAVASRLTEDPNISVVVLEAGPNAENLPDIFIPGMASIGPSFMALNWFYETIPQEHLAKRKSTVNAGKVLGGGTIINSMIFTTGERAQYNAWSTLLNDDPNWTWPALLPYFQKSERFHPPNAYQTASGARYDLAFHGSAGGGASAPEGQGAAKGKGEGEGKGEGKGGVQVGFSNYFFPQAALWREATGFEASKDLLDGETQGRVGVAFSSLDPRNNTRCSSACAYYTPFADRPNLTVLTEVLVTRLLWHPSSPPPPPSLSSSSSTSPTARPRAIGVEFKSKDGQLTQLRVRKEVVLSAGAIGSPKILELSGVGNADILRSAGVEPVLDLPTVGENLADHVHSWANAYTTAPVTRDALSDPEFQREQRELWYYNRTGMLSAAPRSLSLAVPSQLYAHSKGQAQLTRGIASAREGLRRYAESFSNGNANLARGIERQHSIMLDAWEKDKSAPMELNFEPGYAGPDPRSRKRTNPEKQKRFSSINAVLVSPLSRGRTHISSSSPHRPPSVDPAYYAHPLDLATHVKGIQLGRRMLRSPPMDRIYAGEYQPGADLNLNGNRNGTTGEDENEEAKVGEWARSVSRSDNHVTGSMAMMAAELGGVVDGRLRVYGVDNVRVVDASVIPFPISAHLVSTVYMIAERAADFIKEDSRLNNSS</sequence>
<comment type="catalytic activity">
    <reaction evidence="15">
        <text>pyranose + acceptor = pyranos-3-ulose + reduced acceptor.</text>
        <dbReference type="EC" id="1.1.99.29"/>
    </reaction>
</comment>
<evidence type="ECO:0000259" key="21">
    <source>
        <dbReference type="PROSITE" id="PS00623"/>
    </source>
</evidence>
<proteinExistence type="inferred from homology"/>
<feature type="signal peptide" evidence="20">
    <location>
        <begin position="1"/>
        <end position="18"/>
    </location>
</feature>
<evidence type="ECO:0000256" key="12">
    <source>
        <dbReference type="ARBA" id="ARBA00024699"/>
    </source>
</evidence>
<accession>A0A067SPU9</accession>
<comment type="catalytic activity">
    <reaction evidence="17">
        <text>a pyranoside + acceptor = a pyranosid-3,4-diulose + reduced acceptor.</text>
        <dbReference type="EC" id="1.1.99.29"/>
    </reaction>
</comment>
<dbReference type="InterPro" id="IPR036188">
    <property type="entry name" value="FAD/NAD-bd_sf"/>
</dbReference>
<dbReference type="OrthoDB" id="269227at2759"/>
<evidence type="ECO:0000256" key="17">
    <source>
        <dbReference type="ARBA" id="ARBA00034059"/>
    </source>
</evidence>
<evidence type="ECO:0000256" key="7">
    <source>
        <dbReference type="ARBA" id="ARBA00022630"/>
    </source>
</evidence>
<dbReference type="PANTHER" id="PTHR11552">
    <property type="entry name" value="GLUCOSE-METHANOL-CHOLINE GMC OXIDOREDUCTASE"/>
    <property type="match status" value="1"/>
</dbReference>
<keyword evidence="24" id="KW-1185">Reference proteome</keyword>
<dbReference type="AlphaFoldDB" id="A0A067SPU9"/>
<dbReference type="SUPFAM" id="SSF51905">
    <property type="entry name" value="FAD/NAD(P)-binding domain"/>
    <property type="match status" value="1"/>
</dbReference>
<gene>
    <name evidence="23" type="ORF">GALMADRAFT_128311</name>
</gene>
<evidence type="ECO:0000256" key="11">
    <source>
        <dbReference type="ARBA" id="ARBA00023180"/>
    </source>
</evidence>
<evidence type="ECO:0000256" key="5">
    <source>
        <dbReference type="ARBA" id="ARBA00013177"/>
    </source>
</evidence>
<evidence type="ECO:0000256" key="9">
    <source>
        <dbReference type="ARBA" id="ARBA00022827"/>
    </source>
</evidence>
<evidence type="ECO:0000256" key="14">
    <source>
        <dbReference type="ARBA" id="ARBA00034010"/>
    </source>
</evidence>
<keyword evidence="10" id="KW-0560">Oxidoreductase</keyword>
<comment type="catalytic activity">
    <reaction evidence="14">
        <text>pyranose + acceptor = pyranos-2,3-diulose + reduced acceptor.</text>
        <dbReference type="EC" id="1.1.99.29"/>
    </reaction>
</comment>
<keyword evidence="8 20" id="KW-0732">Signal</keyword>
<feature type="domain" description="Glucose-methanol-choline oxidoreductase N-terminal" evidence="21">
    <location>
        <begin position="175"/>
        <end position="198"/>
    </location>
</feature>
<keyword evidence="6" id="KW-0964">Secreted</keyword>
<evidence type="ECO:0000256" key="6">
    <source>
        <dbReference type="ARBA" id="ARBA00022525"/>
    </source>
</evidence>
<feature type="compositionally biased region" description="Basic and acidic residues" evidence="19">
    <location>
        <begin position="262"/>
        <end position="272"/>
    </location>
</feature>
<dbReference type="PROSITE" id="PS00624">
    <property type="entry name" value="GMC_OXRED_2"/>
    <property type="match status" value="1"/>
</dbReference>
<dbReference type="GO" id="GO:0033718">
    <property type="term" value="F:pyranose dehydrogenase (acceptor) activity"/>
    <property type="evidence" value="ECO:0007669"/>
    <property type="project" value="UniProtKB-EC"/>
</dbReference>
<comment type="cofactor">
    <cofactor evidence="1">
        <name>FAD</name>
        <dbReference type="ChEBI" id="CHEBI:57692"/>
    </cofactor>
</comment>
<feature type="compositionally biased region" description="Low complexity" evidence="19">
    <location>
        <begin position="659"/>
        <end position="669"/>
    </location>
</feature>
<dbReference type="Pfam" id="PF00732">
    <property type="entry name" value="GMC_oxred_N"/>
    <property type="match status" value="1"/>
</dbReference>
<evidence type="ECO:0000256" key="4">
    <source>
        <dbReference type="ARBA" id="ARBA00011245"/>
    </source>
</evidence>
<evidence type="ECO:0000256" key="16">
    <source>
        <dbReference type="ARBA" id="ARBA00034050"/>
    </source>
</evidence>
<feature type="region of interest" description="Disordered" evidence="19">
    <location>
        <begin position="73"/>
        <end position="92"/>
    </location>
</feature>
<name>A0A067SPU9_GALM3</name>
<dbReference type="EMBL" id="KL142400">
    <property type="protein sequence ID" value="KDR69729.1"/>
    <property type="molecule type" value="Genomic_DNA"/>
</dbReference>
<keyword evidence="7 18" id="KW-0285">Flavoprotein</keyword>
<feature type="domain" description="Glucose-methanol-choline oxidoreductase N-terminal" evidence="22">
    <location>
        <begin position="407"/>
        <end position="421"/>
    </location>
</feature>
<dbReference type="PROSITE" id="PS00623">
    <property type="entry name" value="GMC_OXRED_1"/>
    <property type="match status" value="1"/>
</dbReference>
<evidence type="ECO:0000313" key="24">
    <source>
        <dbReference type="Proteomes" id="UP000027222"/>
    </source>
</evidence>
<evidence type="ECO:0000256" key="19">
    <source>
        <dbReference type="SAM" id="MobiDB-lite"/>
    </source>
</evidence>
<feature type="region of interest" description="Disordered" evidence="19">
    <location>
        <begin position="248"/>
        <end position="273"/>
    </location>
</feature>
<evidence type="ECO:0000256" key="8">
    <source>
        <dbReference type="ARBA" id="ARBA00022729"/>
    </source>
</evidence>
<comment type="similarity">
    <text evidence="3 18">Belongs to the GMC oxidoreductase family.</text>
</comment>
<evidence type="ECO:0000256" key="2">
    <source>
        <dbReference type="ARBA" id="ARBA00004613"/>
    </source>
</evidence>
<feature type="region of interest" description="Disordered" evidence="19">
    <location>
        <begin position="358"/>
        <end position="378"/>
    </location>
</feature>
<comment type="function">
    <text evidence="12">Catalyzes the single-oxidation or sequential double oxidation reaction of carbohydrates primarily at carbon-2 and/or carbon-3 with the concomitant reduction of the flavin. The enzyme exhibits a broad sugar substrate specificity, oxidizing different aldopyranoses to the corresponding C-1, C-2, C-3 or C-1,2, C-2,3 and C-3,4 (di)dehydro sugars with substrate-specific regioselectivity. Accepts only a narrow range of electron acceptors such as substituted benzoquinones and complexed metal ions and reacts extremely slowly with O(2) as acceptor. May play a role in the natural recycling of plant matter by oxidizing all major monosaccharides in lignocellulose and by reducing quinone compounds or reactive radical species generated during lignin depolymerization.</text>
</comment>
<dbReference type="GO" id="GO:0005576">
    <property type="term" value="C:extracellular region"/>
    <property type="evidence" value="ECO:0007669"/>
    <property type="project" value="UniProtKB-SubCell"/>
</dbReference>
<feature type="chain" id="PRO_5001648538" description="pyranose dehydrogenase (acceptor)" evidence="20">
    <location>
        <begin position="19"/>
        <end position="761"/>
    </location>
</feature>
<feature type="compositionally biased region" description="Low complexity" evidence="19">
    <location>
        <begin position="367"/>
        <end position="376"/>
    </location>
</feature>
<dbReference type="InterPro" id="IPR027424">
    <property type="entry name" value="Glucose_Oxidase_domain_2"/>
</dbReference>
<dbReference type="GO" id="GO:0050660">
    <property type="term" value="F:flavin adenine dinucleotide binding"/>
    <property type="evidence" value="ECO:0007669"/>
    <property type="project" value="InterPro"/>
</dbReference>
<dbReference type="Gene3D" id="3.50.50.60">
    <property type="entry name" value="FAD/NAD(P)-binding domain"/>
    <property type="match status" value="1"/>
</dbReference>
<evidence type="ECO:0000256" key="3">
    <source>
        <dbReference type="ARBA" id="ARBA00010790"/>
    </source>
</evidence>
<feature type="region of interest" description="Disordered" evidence="19">
    <location>
        <begin position="559"/>
        <end position="617"/>
    </location>
</feature>
<evidence type="ECO:0000256" key="18">
    <source>
        <dbReference type="RuleBase" id="RU003968"/>
    </source>
</evidence>
<dbReference type="STRING" id="685588.A0A067SPU9"/>
<comment type="subunit">
    <text evidence="4">Monomer.</text>
</comment>
<comment type="subcellular location">
    <subcellularLocation>
        <location evidence="2">Secreted</location>
    </subcellularLocation>
</comment>
<evidence type="ECO:0000259" key="22">
    <source>
        <dbReference type="PROSITE" id="PS00624"/>
    </source>
</evidence>
<feature type="region of interest" description="Disordered" evidence="19">
    <location>
        <begin position="24"/>
        <end position="68"/>
    </location>
</feature>
<dbReference type="Proteomes" id="UP000027222">
    <property type="component" value="Unassembled WGS sequence"/>
</dbReference>
<keyword evidence="9 18" id="KW-0274">FAD</keyword>
<evidence type="ECO:0000256" key="1">
    <source>
        <dbReference type="ARBA" id="ARBA00001974"/>
    </source>
</evidence>
<organism evidence="23 24">
    <name type="scientific">Galerina marginata (strain CBS 339.88)</name>
    <dbReference type="NCBI Taxonomy" id="685588"/>
    <lineage>
        <taxon>Eukaryota</taxon>
        <taxon>Fungi</taxon>
        <taxon>Dikarya</taxon>
        <taxon>Basidiomycota</taxon>
        <taxon>Agaricomycotina</taxon>
        <taxon>Agaricomycetes</taxon>
        <taxon>Agaricomycetidae</taxon>
        <taxon>Agaricales</taxon>
        <taxon>Agaricineae</taxon>
        <taxon>Strophariaceae</taxon>
        <taxon>Galerina</taxon>
    </lineage>
</organism>
<evidence type="ECO:0000256" key="13">
    <source>
        <dbReference type="ARBA" id="ARBA00033986"/>
    </source>
</evidence>
<evidence type="ECO:0000313" key="23">
    <source>
        <dbReference type="EMBL" id="KDR69729.1"/>
    </source>
</evidence>
<dbReference type="Gene3D" id="4.10.450.10">
    <property type="entry name" value="Glucose Oxidase, domain 2"/>
    <property type="match status" value="1"/>
</dbReference>
<comment type="catalytic activity">
    <reaction evidence="13">
        <text>pyranose + acceptor = pyranos-2-ulose + reduced acceptor.</text>
        <dbReference type="EC" id="1.1.99.29"/>
    </reaction>
</comment>
<reference evidence="24" key="1">
    <citation type="journal article" date="2014" name="Proc. Natl. Acad. Sci. U.S.A.">
        <title>Extensive sampling of basidiomycete genomes demonstrates inadequacy of the white-rot/brown-rot paradigm for wood decay fungi.</title>
        <authorList>
            <person name="Riley R."/>
            <person name="Salamov A.A."/>
            <person name="Brown D.W."/>
            <person name="Nagy L.G."/>
            <person name="Floudas D."/>
            <person name="Held B.W."/>
            <person name="Levasseur A."/>
            <person name="Lombard V."/>
            <person name="Morin E."/>
            <person name="Otillar R."/>
            <person name="Lindquist E.A."/>
            <person name="Sun H."/>
            <person name="LaButti K.M."/>
            <person name="Schmutz J."/>
            <person name="Jabbour D."/>
            <person name="Luo H."/>
            <person name="Baker S.E."/>
            <person name="Pisabarro A.G."/>
            <person name="Walton J.D."/>
            <person name="Blanchette R.A."/>
            <person name="Henrissat B."/>
            <person name="Martin F."/>
            <person name="Cullen D."/>
            <person name="Hibbett D.S."/>
            <person name="Grigoriev I.V."/>
        </authorList>
    </citation>
    <scope>NUCLEOTIDE SEQUENCE [LARGE SCALE GENOMIC DNA]</scope>
    <source>
        <strain evidence="24">CBS 339.88</strain>
    </source>
</reference>
<feature type="compositionally biased region" description="Polar residues" evidence="19">
    <location>
        <begin position="24"/>
        <end position="34"/>
    </location>
</feature>
<evidence type="ECO:0000256" key="10">
    <source>
        <dbReference type="ARBA" id="ARBA00023002"/>
    </source>
</evidence>
<dbReference type="Gene3D" id="3.30.560.10">
    <property type="entry name" value="Glucose Oxidase, domain 3"/>
    <property type="match status" value="1"/>
</dbReference>
<dbReference type="InterPro" id="IPR007867">
    <property type="entry name" value="GMC_OxRtase_C"/>
</dbReference>
<dbReference type="InterPro" id="IPR012132">
    <property type="entry name" value="GMC_OxRdtase"/>
</dbReference>
<feature type="compositionally biased region" description="Polar residues" evidence="19">
    <location>
        <begin position="79"/>
        <end position="92"/>
    </location>
</feature>
<evidence type="ECO:0000256" key="20">
    <source>
        <dbReference type="SAM" id="SignalP"/>
    </source>
</evidence>
<dbReference type="Pfam" id="PF05199">
    <property type="entry name" value="GMC_oxred_C"/>
    <property type="match status" value="1"/>
</dbReference>
<dbReference type="HOGENOM" id="CLU_002865_6_0_1"/>
<dbReference type="SUPFAM" id="SSF54373">
    <property type="entry name" value="FAD-linked reductases, C-terminal domain"/>
    <property type="match status" value="1"/>
</dbReference>
<protein>
    <recommendedName>
        <fullName evidence="5">pyranose dehydrogenase (acceptor)</fullName>
        <ecNumber evidence="5">1.1.99.29</ecNumber>
    </recommendedName>
</protein>
<evidence type="ECO:0000256" key="15">
    <source>
        <dbReference type="ARBA" id="ARBA00034029"/>
    </source>
</evidence>